<evidence type="ECO:0000313" key="10">
    <source>
        <dbReference type="EMBL" id="MFM1524270.1"/>
    </source>
</evidence>
<proteinExistence type="inferred from homology"/>
<keyword evidence="5 8" id="KW-0812">Transmembrane</keyword>
<evidence type="ECO:0000256" key="3">
    <source>
        <dbReference type="ARBA" id="ARBA00022448"/>
    </source>
</evidence>
<feature type="transmembrane region" description="Helical" evidence="9">
    <location>
        <begin position="243"/>
        <end position="265"/>
    </location>
</feature>
<dbReference type="InterPro" id="IPR026033">
    <property type="entry name" value="Azg-like_bact_archaea"/>
</dbReference>
<dbReference type="Proteomes" id="UP001629536">
    <property type="component" value="Unassembled WGS sequence"/>
</dbReference>
<accession>A0ABW9F497</accession>
<reference evidence="10 11" key="1">
    <citation type="journal article" date="2024" name="Front. Microbiol.">
        <title>Pangenomic and biochemical analyses of Helcococcus ovis reveal widespread tetracycline resistance and a novel bacterial species, Helcococcus bovis.</title>
        <authorList>
            <person name="Cunha F."/>
            <person name="Zhai Y."/>
            <person name="Casaro S."/>
            <person name="Jones K.L."/>
            <person name="Hernandez M."/>
            <person name="Bisinotto R.S."/>
            <person name="Kariyawasam S."/>
            <person name="Brown M.B."/>
            <person name="Phillips A."/>
            <person name="Jeong K.C."/>
            <person name="Galvao K.N."/>
        </authorList>
    </citation>
    <scope>NUCLEOTIDE SEQUENCE [LARGE SCALE GENOMIC DNA]</scope>
    <source>
        <strain evidence="10 11">KG197</strain>
    </source>
</reference>
<feature type="transmembrane region" description="Helical" evidence="9">
    <location>
        <begin position="285"/>
        <end position="307"/>
    </location>
</feature>
<organism evidence="10 11">
    <name type="scientific">Helcococcus bovis</name>
    <dbReference type="NCBI Taxonomy" id="3153252"/>
    <lineage>
        <taxon>Bacteria</taxon>
        <taxon>Bacillati</taxon>
        <taxon>Bacillota</taxon>
        <taxon>Tissierellia</taxon>
        <taxon>Tissierellales</taxon>
        <taxon>Peptoniphilaceae</taxon>
        <taxon>Helcococcus</taxon>
    </lineage>
</organism>
<evidence type="ECO:0000313" key="11">
    <source>
        <dbReference type="Proteomes" id="UP001629536"/>
    </source>
</evidence>
<evidence type="ECO:0000256" key="6">
    <source>
        <dbReference type="ARBA" id="ARBA00022989"/>
    </source>
</evidence>
<feature type="transmembrane region" description="Helical" evidence="9">
    <location>
        <begin position="414"/>
        <end position="431"/>
    </location>
</feature>
<dbReference type="PANTHER" id="PTHR43337:SF1">
    <property type="entry name" value="XANTHINE_URACIL PERMEASE C887.17-RELATED"/>
    <property type="match status" value="1"/>
</dbReference>
<evidence type="ECO:0000256" key="8">
    <source>
        <dbReference type="PIRNR" id="PIRNR005353"/>
    </source>
</evidence>
<dbReference type="RefSeq" id="WP_408104400.1">
    <property type="nucleotide sequence ID" value="NZ_JBFNFH010000001.1"/>
</dbReference>
<evidence type="ECO:0000256" key="5">
    <source>
        <dbReference type="ARBA" id="ARBA00022692"/>
    </source>
</evidence>
<feature type="transmembrane region" description="Helical" evidence="9">
    <location>
        <begin position="128"/>
        <end position="146"/>
    </location>
</feature>
<keyword evidence="11" id="KW-1185">Reference proteome</keyword>
<keyword evidence="6 8" id="KW-1133">Transmembrane helix</keyword>
<keyword evidence="4 8" id="KW-1003">Cell membrane</keyword>
<feature type="transmembrane region" description="Helical" evidence="9">
    <location>
        <begin position="48"/>
        <end position="68"/>
    </location>
</feature>
<evidence type="ECO:0000256" key="9">
    <source>
        <dbReference type="SAM" id="Phobius"/>
    </source>
</evidence>
<feature type="transmembrane region" description="Helical" evidence="9">
    <location>
        <begin position="99"/>
        <end position="116"/>
    </location>
</feature>
<feature type="transmembrane region" description="Helical" evidence="9">
    <location>
        <begin position="374"/>
        <end position="402"/>
    </location>
</feature>
<comment type="caution">
    <text evidence="10">The sequence shown here is derived from an EMBL/GenBank/DDBJ whole genome shotgun (WGS) entry which is preliminary data.</text>
</comment>
<keyword evidence="3 8" id="KW-0813">Transport</keyword>
<feature type="transmembrane region" description="Helical" evidence="9">
    <location>
        <begin position="319"/>
        <end position="342"/>
    </location>
</feature>
<evidence type="ECO:0000256" key="7">
    <source>
        <dbReference type="ARBA" id="ARBA00023136"/>
    </source>
</evidence>
<keyword evidence="7 8" id="KW-0472">Membrane</keyword>
<protein>
    <submittedName>
        <fullName evidence="10">NCS2 family permease</fullName>
    </submittedName>
</protein>
<comment type="similarity">
    <text evidence="2 8">Belongs to the nucleobase:cation symporter-2 (NCS2) (TC 2.A.40) family. Azg-like subfamily.</text>
</comment>
<feature type="transmembrane region" description="Helical" evidence="9">
    <location>
        <begin position="349"/>
        <end position="368"/>
    </location>
</feature>
<evidence type="ECO:0000256" key="4">
    <source>
        <dbReference type="ARBA" id="ARBA00022475"/>
    </source>
</evidence>
<feature type="transmembrane region" description="Helical" evidence="9">
    <location>
        <begin position="166"/>
        <end position="185"/>
    </location>
</feature>
<feature type="transmembrane region" description="Helical" evidence="9">
    <location>
        <begin position="192"/>
        <end position="209"/>
    </location>
</feature>
<dbReference type="PANTHER" id="PTHR43337">
    <property type="entry name" value="XANTHINE/URACIL PERMEASE C887.17-RELATED"/>
    <property type="match status" value="1"/>
</dbReference>
<dbReference type="PIRSF" id="PIRSF005353">
    <property type="entry name" value="PbuG"/>
    <property type="match status" value="1"/>
</dbReference>
<sequence length="434" mass="46354">MEKFFKLKENGTNVRKEIIAGITTFMTMAYILFVNPGMLKETGMNQQGIFVATALSGAVASIIMGLLAKYPFALAPGMGLNAYFTYTIVLKYGYTWNEALFIILMEGIIFILLSAVKFREVIFKSIPVTLKNSISVGIGFFIAFLGFQSAGLVKAGEGTLISVGNISSPITIVAVLGIIITAILVARQVKGAILIGIIATTLIGIPFGVTKIPANFSLVSIPHGFQDVAFKIAIPKNILEQSFWISLFTLLFLDMFDTVGSLAGVASKTNMLDKDGNLPRVEKALLADAIGTTFGALVGTSTVTTFVESSAGVAEGGRTGLTAIVTGIFFLLSIVFSPIFLLVPAVATAPALIIVGFLMTSPLLKINWEDFTEGIPAFITIAAIPFTESISEGIVFGVLSYTIIKVFSGKYKEISPLVLVLSGLFLLRYVFLNA</sequence>
<feature type="transmembrane region" description="Helical" evidence="9">
    <location>
        <begin position="18"/>
        <end position="36"/>
    </location>
</feature>
<name>A0ABW9F497_9FIRM</name>
<comment type="subcellular location">
    <subcellularLocation>
        <location evidence="1 8">Cell membrane</location>
        <topology evidence="1 8">Multi-pass membrane protein</topology>
    </subcellularLocation>
</comment>
<gene>
    <name evidence="10" type="ORF">ABGF40_01110</name>
</gene>
<evidence type="ECO:0000256" key="1">
    <source>
        <dbReference type="ARBA" id="ARBA00004651"/>
    </source>
</evidence>
<dbReference type="InterPro" id="IPR006043">
    <property type="entry name" value="NCS2"/>
</dbReference>
<dbReference type="InterPro" id="IPR045018">
    <property type="entry name" value="Azg-like"/>
</dbReference>
<evidence type="ECO:0000256" key="2">
    <source>
        <dbReference type="ARBA" id="ARBA00005697"/>
    </source>
</evidence>
<dbReference type="Pfam" id="PF00860">
    <property type="entry name" value="Xan_ur_permease"/>
    <property type="match status" value="1"/>
</dbReference>
<dbReference type="EMBL" id="JBFNFH010000001">
    <property type="protein sequence ID" value="MFM1524270.1"/>
    <property type="molecule type" value="Genomic_DNA"/>
</dbReference>